<dbReference type="Proteomes" id="UP000664132">
    <property type="component" value="Unassembled WGS sequence"/>
</dbReference>
<feature type="compositionally biased region" description="Basic residues" evidence="1">
    <location>
        <begin position="30"/>
        <end position="51"/>
    </location>
</feature>
<dbReference type="PANTHER" id="PTHR38116:SF8">
    <property type="entry name" value="BZIP DOMAIN-CONTAINING PROTEIN"/>
    <property type="match status" value="1"/>
</dbReference>
<name>A0A8H7TI35_9HELO</name>
<dbReference type="OrthoDB" id="5973539at2759"/>
<evidence type="ECO:0000313" key="3">
    <source>
        <dbReference type="Proteomes" id="UP000664132"/>
    </source>
</evidence>
<dbReference type="Pfam" id="PF11905">
    <property type="entry name" value="DUF3425"/>
    <property type="match status" value="1"/>
</dbReference>
<evidence type="ECO:0000313" key="2">
    <source>
        <dbReference type="EMBL" id="KAG4420022.1"/>
    </source>
</evidence>
<proteinExistence type="predicted"/>
<dbReference type="EMBL" id="JAFJYH010000093">
    <property type="protein sequence ID" value="KAG4420022.1"/>
    <property type="molecule type" value="Genomic_DNA"/>
</dbReference>
<sequence>MTSVAGMSGHGDDWSAVQDAATRRSIQNRIAHRVHRARYGRQPRTKRKHRSNPRDTTKTQDNPQHMGHSVEPEVVACYGTNSSSSKDLVDGLDYIDSTFLASFGYQANSLPDGTLSETLQSNDSAPEFTLEPIDFDFQTVRPDLDAAVNNYHTPNPLADQLIIVRALGTLSALLLNGAILQIDCHKETHTRDIYIPHTLSAPSALKPTALQTVTPHLPYVDLIPFPTVRDKLLQSQHMISAVEIWGDITRDVTVWGKTPWDEEGWEVSGRFAVKWWFLMNDDVLRSTNFWRGARDERALSIGEIKERLHNGIVLAN</sequence>
<evidence type="ECO:0008006" key="4">
    <source>
        <dbReference type="Google" id="ProtNLM"/>
    </source>
</evidence>
<dbReference type="PANTHER" id="PTHR38116">
    <property type="entry name" value="CHROMOSOME 7, WHOLE GENOME SHOTGUN SEQUENCE"/>
    <property type="match status" value="1"/>
</dbReference>
<gene>
    <name evidence="2" type="ORF">IFR04_006873</name>
</gene>
<protein>
    <recommendedName>
        <fullName evidence="4">BZIP domain-containing protein</fullName>
    </recommendedName>
</protein>
<accession>A0A8H7TI35</accession>
<organism evidence="2 3">
    <name type="scientific">Cadophora malorum</name>
    <dbReference type="NCBI Taxonomy" id="108018"/>
    <lineage>
        <taxon>Eukaryota</taxon>
        <taxon>Fungi</taxon>
        <taxon>Dikarya</taxon>
        <taxon>Ascomycota</taxon>
        <taxon>Pezizomycotina</taxon>
        <taxon>Leotiomycetes</taxon>
        <taxon>Helotiales</taxon>
        <taxon>Ploettnerulaceae</taxon>
        <taxon>Cadophora</taxon>
    </lineage>
</organism>
<comment type="caution">
    <text evidence="2">The sequence shown here is derived from an EMBL/GenBank/DDBJ whole genome shotgun (WGS) entry which is preliminary data.</text>
</comment>
<reference evidence="2" key="1">
    <citation type="submission" date="2021-02" db="EMBL/GenBank/DDBJ databases">
        <title>Genome sequence Cadophora malorum strain M34.</title>
        <authorList>
            <person name="Stefanovic E."/>
            <person name="Vu D."/>
            <person name="Scully C."/>
            <person name="Dijksterhuis J."/>
            <person name="Roader J."/>
            <person name="Houbraken J."/>
        </authorList>
    </citation>
    <scope>NUCLEOTIDE SEQUENCE</scope>
    <source>
        <strain evidence="2">M34</strain>
    </source>
</reference>
<dbReference type="AlphaFoldDB" id="A0A8H7TI35"/>
<feature type="region of interest" description="Disordered" evidence="1">
    <location>
        <begin position="27"/>
        <end position="68"/>
    </location>
</feature>
<dbReference type="InterPro" id="IPR021833">
    <property type="entry name" value="DUF3425"/>
</dbReference>
<evidence type="ECO:0000256" key="1">
    <source>
        <dbReference type="SAM" id="MobiDB-lite"/>
    </source>
</evidence>
<keyword evidence="3" id="KW-1185">Reference proteome</keyword>